<proteinExistence type="predicted"/>
<accession>A0AAQ4E9Q5</accession>
<evidence type="ECO:0000259" key="3">
    <source>
        <dbReference type="Pfam" id="PF13359"/>
    </source>
</evidence>
<protein>
    <recommendedName>
        <fullName evidence="3">DDE Tnp4 domain-containing protein</fullName>
    </recommendedName>
</protein>
<dbReference type="InterPro" id="IPR027806">
    <property type="entry name" value="HARBI1_dom"/>
</dbReference>
<comment type="caution">
    <text evidence="4">The sequence shown here is derived from an EMBL/GenBank/DDBJ whole genome shotgun (WGS) entry which is preliminary data.</text>
</comment>
<evidence type="ECO:0000256" key="1">
    <source>
        <dbReference type="ARBA" id="ARBA00001968"/>
    </source>
</evidence>
<keyword evidence="5" id="KW-1185">Reference proteome</keyword>
<feature type="non-terminal residue" evidence="4">
    <location>
        <position position="58"/>
    </location>
</feature>
<gene>
    <name evidence="4" type="ORF">V5799_025388</name>
</gene>
<reference evidence="4 5" key="1">
    <citation type="journal article" date="2023" name="Arcadia Sci">
        <title>De novo assembly of a long-read Amblyomma americanum tick genome.</title>
        <authorList>
            <person name="Chou S."/>
            <person name="Poskanzer K.E."/>
            <person name="Rollins M."/>
            <person name="Thuy-Boun P.S."/>
        </authorList>
    </citation>
    <scope>NUCLEOTIDE SEQUENCE [LARGE SCALE GENOMIC DNA]</scope>
    <source>
        <strain evidence="4">F_SG_1</strain>
        <tissue evidence="4">Salivary glands</tissue>
    </source>
</reference>
<evidence type="ECO:0000313" key="4">
    <source>
        <dbReference type="EMBL" id="KAK8771368.1"/>
    </source>
</evidence>
<organism evidence="4 5">
    <name type="scientific">Amblyomma americanum</name>
    <name type="common">Lone star tick</name>
    <dbReference type="NCBI Taxonomy" id="6943"/>
    <lineage>
        <taxon>Eukaryota</taxon>
        <taxon>Metazoa</taxon>
        <taxon>Ecdysozoa</taxon>
        <taxon>Arthropoda</taxon>
        <taxon>Chelicerata</taxon>
        <taxon>Arachnida</taxon>
        <taxon>Acari</taxon>
        <taxon>Parasitiformes</taxon>
        <taxon>Ixodida</taxon>
        <taxon>Ixodoidea</taxon>
        <taxon>Ixodidae</taxon>
        <taxon>Amblyomminae</taxon>
        <taxon>Amblyomma</taxon>
    </lineage>
</organism>
<feature type="domain" description="DDE Tnp4" evidence="3">
    <location>
        <begin position="2"/>
        <end position="58"/>
    </location>
</feature>
<sequence>MVVRDAHLRIRALDATFPGSVHYSFVWRTSPVHHALCNHNFLQSGEYLLGDGAYPLQP</sequence>
<dbReference type="EMBL" id="JARKHS020019836">
    <property type="protein sequence ID" value="KAK8771368.1"/>
    <property type="molecule type" value="Genomic_DNA"/>
</dbReference>
<dbReference type="AlphaFoldDB" id="A0AAQ4E9Q5"/>
<name>A0AAQ4E9Q5_AMBAM</name>
<dbReference type="Proteomes" id="UP001321473">
    <property type="component" value="Unassembled WGS sequence"/>
</dbReference>
<comment type="cofactor">
    <cofactor evidence="1">
        <name>a divalent metal cation</name>
        <dbReference type="ChEBI" id="CHEBI:60240"/>
    </cofactor>
</comment>
<keyword evidence="2" id="KW-0479">Metal-binding</keyword>
<dbReference type="GO" id="GO:0046872">
    <property type="term" value="F:metal ion binding"/>
    <property type="evidence" value="ECO:0007669"/>
    <property type="project" value="UniProtKB-KW"/>
</dbReference>
<evidence type="ECO:0000256" key="2">
    <source>
        <dbReference type="ARBA" id="ARBA00022723"/>
    </source>
</evidence>
<dbReference type="Pfam" id="PF13359">
    <property type="entry name" value="DDE_Tnp_4"/>
    <property type="match status" value="1"/>
</dbReference>
<evidence type="ECO:0000313" key="5">
    <source>
        <dbReference type="Proteomes" id="UP001321473"/>
    </source>
</evidence>